<evidence type="ECO:0000259" key="2">
    <source>
        <dbReference type="Pfam" id="PF01979"/>
    </source>
</evidence>
<keyword evidence="4" id="KW-1185">Reference proteome</keyword>
<dbReference type="SUPFAM" id="SSF51556">
    <property type="entry name" value="Metallo-dependent hydrolases"/>
    <property type="match status" value="1"/>
</dbReference>
<evidence type="ECO:0000313" key="4">
    <source>
        <dbReference type="Proteomes" id="UP000441336"/>
    </source>
</evidence>
<dbReference type="AlphaFoldDB" id="A0A7K1TJV6"/>
<dbReference type="EMBL" id="WQKZ01000006">
    <property type="protein sequence ID" value="MVN78643.1"/>
    <property type="molecule type" value="Genomic_DNA"/>
</dbReference>
<dbReference type="Gene3D" id="2.30.40.10">
    <property type="entry name" value="Urease, subunit C, domain 1"/>
    <property type="match status" value="2"/>
</dbReference>
<dbReference type="PANTHER" id="PTHR43135">
    <property type="entry name" value="ALPHA-D-RIBOSE 1-METHYLPHOSPHONATE 5-TRIPHOSPHATE DIPHOSPHATASE"/>
    <property type="match status" value="1"/>
</dbReference>
<evidence type="ECO:0000313" key="3">
    <source>
        <dbReference type="EMBL" id="MVN78643.1"/>
    </source>
</evidence>
<feature type="chain" id="PRO_5029894367" evidence="1">
    <location>
        <begin position="23"/>
        <end position="485"/>
    </location>
</feature>
<name>A0A7K1TJV6_9BACT</name>
<accession>A0A7K1TJV6</accession>
<reference evidence="3 4" key="1">
    <citation type="submission" date="2019-12" db="EMBL/GenBank/DDBJ databases">
        <title>Hymenobacter sp. HMF4947 Genome sequencing and assembly.</title>
        <authorList>
            <person name="Kang H."/>
            <person name="Cha I."/>
            <person name="Kim H."/>
            <person name="Joh K."/>
        </authorList>
    </citation>
    <scope>NUCLEOTIDE SEQUENCE [LARGE SCALE GENOMIC DNA]</scope>
    <source>
        <strain evidence="3 4">HMF4947</strain>
    </source>
</reference>
<dbReference type="InterPro" id="IPR051781">
    <property type="entry name" value="Metallo-dep_Hydrolase"/>
</dbReference>
<dbReference type="Gene3D" id="3.20.20.140">
    <property type="entry name" value="Metal-dependent hydrolases"/>
    <property type="match status" value="2"/>
</dbReference>
<dbReference type="Proteomes" id="UP000441336">
    <property type="component" value="Unassembled WGS sequence"/>
</dbReference>
<dbReference type="RefSeq" id="WP_157568974.1">
    <property type="nucleotide sequence ID" value="NZ_WQKZ01000006.1"/>
</dbReference>
<gene>
    <name evidence="3" type="ORF">GO988_20105</name>
</gene>
<dbReference type="InterPro" id="IPR032466">
    <property type="entry name" value="Metal_Hydrolase"/>
</dbReference>
<dbReference type="GO" id="GO:0016810">
    <property type="term" value="F:hydrolase activity, acting on carbon-nitrogen (but not peptide) bonds"/>
    <property type="evidence" value="ECO:0007669"/>
    <property type="project" value="InterPro"/>
</dbReference>
<keyword evidence="3" id="KW-0378">Hydrolase</keyword>
<feature type="domain" description="Amidohydrolase-related" evidence="2">
    <location>
        <begin position="378"/>
        <end position="457"/>
    </location>
</feature>
<keyword evidence="1" id="KW-0732">Signal</keyword>
<dbReference type="SUPFAM" id="SSF51338">
    <property type="entry name" value="Composite domain of metallo-dependent hydrolases"/>
    <property type="match status" value="1"/>
</dbReference>
<evidence type="ECO:0000256" key="1">
    <source>
        <dbReference type="SAM" id="SignalP"/>
    </source>
</evidence>
<comment type="caution">
    <text evidence="3">The sequence shown here is derived from an EMBL/GenBank/DDBJ whole genome shotgun (WGS) entry which is preliminary data.</text>
</comment>
<protein>
    <submittedName>
        <fullName evidence="3">Amidohydrolase family protein</fullName>
    </submittedName>
</protein>
<dbReference type="PANTHER" id="PTHR43135:SF3">
    <property type="entry name" value="ALPHA-D-RIBOSE 1-METHYLPHOSPHONATE 5-TRIPHOSPHATE DIPHOSPHATASE"/>
    <property type="match status" value="1"/>
</dbReference>
<dbReference type="InterPro" id="IPR006680">
    <property type="entry name" value="Amidohydro-rel"/>
</dbReference>
<dbReference type="Pfam" id="PF01979">
    <property type="entry name" value="Amidohydro_1"/>
    <property type="match status" value="1"/>
</dbReference>
<feature type="signal peptide" evidence="1">
    <location>
        <begin position="1"/>
        <end position="22"/>
    </location>
</feature>
<sequence>MMTKHLLLGLALSAAPVAPSLAQAIAPAPPTPPTFTPQVKEFIKVQAPVVALTDAKIIDGTGRPALLHQTVLLRNGRIEQVGSAKKVKVPAGAEVVNCTGKTLIPGLVMLHEHLYYTMPAGGFFNIAQMPYSFPRLYLAGGATTIRTAGSIEPQTDLALKRLIGEGKFIGPDMDVTAPYIEEPSMDIPALNIVHGPEEAAATTKFWADRGCTSFKMYMHATRADLVAVVREAHPRHLKITGHLCALTYREAAEIGIDNLEHGFMASSDFVPNKTVDVADYPAARQALQRLPANSPAMADLIKYLVSKNVALTSTLPVFEPYTGREVVLGGGLEALVPQLQARETATWQQNQGKDTASVALFKKEQGWEKQFYNAGGLLVAGTDPTGAGRTVAGYANRHEIELLVEGGFTPLEAIKICTLNGAKYLGRDRDIGTIEAGKQADLVLVNGDPEKDIHQLRQMEIVFKQGVGFDSPKLFESMKGKVGLN</sequence>
<organism evidence="3 4">
    <name type="scientific">Hymenobacter ginkgonis</name>
    <dbReference type="NCBI Taxonomy" id="2682976"/>
    <lineage>
        <taxon>Bacteria</taxon>
        <taxon>Pseudomonadati</taxon>
        <taxon>Bacteroidota</taxon>
        <taxon>Cytophagia</taxon>
        <taxon>Cytophagales</taxon>
        <taxon>Hymenobacteraceae</taxon>
        <taxon>Hymenobacter</taxon>
    </lineage>
</organism>
<dbReference type="InterPro" id="IPR011059">
    <property type="entry name" value="Metal-dep_hydrolase_composite"/>
</dbReference>
<proteinExistence type="predicted"/>